<dbReference type="PATRIC" id="fig|993516.3.peg.260"/>
<gene>
    <name evidence="1" type="ORF">RBSWK_00239</name>
</gene>
<dbReference type="Proteomes" id="UP000010959">
    <property type="component" value="Unassembled WGS sequence"/>
</dbReference>
<sequence>MTEVSGFLATVDDPFLVGIETRSADKATRNCLSFQKGT</sequence>
<evidence type="ECO:0000313" key="2">
    <source>
        <dbReference type="Proteomes" id="UP000010959"/>
    </source>
</evidence>
<evidence type="ECO:0000313" key="1">
    <source>
        <dbReference type="EMBL" id="ELP35832.1"/>
    </source>
</evidence>
<dbReference type="AlphaFoldDB" id="L7CQ98"/>
<organism evidence="1 2">
    <name type="scientific">Rhodopirellula baltica SWK14</name>
    <dbReference type="NCBI Taxonomy" id="993516"/>
    <lineage>
        <taxon>Bacteria</taxon>
        <taxon>Pseudomonadati</taxon>
        <taxon>Planctomycetota</taxon>
        <taxon>Planctomycetia</taxon>
        <taxon>Pirellulales</taxon>
        <taxon>Pirellulaceae</taxon>
        <taxon>Rhodopirellula</taxon>
    </lineage>
</organism>
<accession>L7CQ98</accession>
<comment type="caution">
    <text evidence="1">The sequence shown here is derived from an EMBL/GenBank/DDBJ whole genome shotgun (WGS) entry which is preliminary data.</text>
</comment>
<proteinExistence type="predicted"/>
<name>L7CQ98_RHOBT</name>
<reference evidence="1 2" key="1">
    <citation type="journal article" date="2013" name="Mar. Genomics">
        <title>Expression of sulfatases in Rhodopirellula baltica and the diversity of sulfatases in the genus Rhodopirellula.</title>
        <authorList>
            <person name="Wegner C.E."/>
            <person name="Richter-Heitmann T."/>
            <person name="Klindworth A."/>
            <person name="Klockow C."/>
            <person name="Richter M."/>
            <person name="Achstetter T."/>
            <person name="Glockner F.O."/>
            <person name="Harder J."/>
        </authorList>
    </citation>
    <scope>NUCLEOTIDE SEQUENCE [LARGE SCALE GENOMIC DNA]</scope>
    <source>
        <strain evidence="1 2">SWK14</strain>
    </source>
</reference>
<dbReference type="EMBL" id="AMWG01000006">
    <property type="protein sequence ID" value="ELP35832.1"/>
    <property type="molecule type" value="Genomic_DNA"/>
</dbReference>
<protein>
    <submittedName>
        <fullName evidence="1">Uncharacterized protein</fullName>
    </submittedName>
</protein>